<protein>
    <submittedName>
        <fullName evidence="1">Uncharacterized protein</fullName>
    </submittedName>
</protein>
<comment type="caution">
    <text evidence="1">The sequence shown here is derived from an EMBL/GenBank/DDBJ whole genome shotgun (WGS) entry which is preliminary data.</text>
</comment>
<dbReference type="Proteomes" id="UP000248918">
    <property type="component" value="Unassembled WGS sequence"/>
</dbReference>
<gene>
    <name evidence="1" type="ORF">BX591_1125</name>
</gene>
<accession>A0A329C005</accession>
<evidence type="ECO:0000313" key="2">
    <source>
        <dbReference type="Proteomes" id="UP000248918"/>
    </source>
</evidence>
<name>A0A329C005_9BURK</name>
<dbReference type="AlphaFoldDB" id="A0A329C005"/>
<dbReference type="EMBL" id="QLTK01000012">
    <property type="protein sequence ID" value="RAS27798.1"/>
    <property type="molecule type" value="Genomic_DNA"/>
</dbReference>
<organism evidence="1 2">
    <name type="scientific">Paraburkholderia bryophila</name>
    <dbReference type="NCBI Taxonomy" id="420952"/>
    <lineage>
        <taxon>Bacteria</taxon>
        <taxon>Pseudomonadati</taxon>
        <taxon>Pseudomonadota</taxon>
        <taxon>Betaproteobacteria</taxon>
        <taxon>Burkholderiales</taxon>
        <taxon>Burkholderiaceae</taxon>
        <taxon>Paraburkholderia</taxon>
    </lineage>
</organism>
<sequence>MQVAMAFYSFPTSYGTNWSPKGGKLATCSKLT</sequence>
<evidence type="ECO:0000313" key="1">
    <source>
        <dbReference type="EMBL" id="RAS27798.1"/>
    </source>
</evidence>
<proteinExistence type="predicted"/>
<reference evidence="1 2" key="1">
    <citation type="submission" date="2018-06" db="EMBL/GenBank/DDBJ databases">
        <title>Genomic Encyclopedia of Type Strains, Phase III (KMG-III): the genomes of soil and plant-associated and newly described type strains.</title>
        <authorList>
            <person name="Whitman W."/>
        </authorList>
    </citation>
    <scope>NUCLEOTIDE SEQUENCE [LARGE SCALE GENOMIC DNA]</scope>
    <source>
        <strain evidence="1 2">LMG 23644</strain>
    </source>
</reference>